<name>A0A9W6XN79_9STRA</name>
<dbReference type="EMBL" id="BSXT01001383">
    <property type="protein sequence ID" value="GMF41855.1"/>
    <property type="molecule type" value="Genomic_DNA"/>
</dbReference>
<feature type="region of interest" description="Disordered" evidence="1">
    <location>
        <begin position="1"/>
        <end position="142"/>
    </location>
</feature>
<accession>A0A9W6XN79</accession>
<organism evidence="2 3">
    <name type="scientific">Phytophthora fragariaefolia</name>
    <dbReference type="NCBI Taxonomy" id="1490495"/>
    <lineage>
        <taxon>Eukaryota</taxon>
        <taxon>Sar</taxon>
        <taxon>Stramenopiles</taxon>
        <taxon>Oomycota</taxon>
        <taxon>Peronosporomycetes</taxon>
        <taxon>Peronosporales</taxon>
        <taxon>Peronosporaceae</taxon>
        <taxon>Phytophthora</taxon>
    </lineage>
</organism>
<dbReference type="AlphaFoldDB" id="A0A9W6XN79"/>
<reference evidence="2" key="1">
    <citation type="submission" date="2023-04" db="EMBL/GenBank/DDBJ databases">
        <title>Phytophthora fragariaefolia NBRC 109709.</title>
        <authorList>
            <person name="Ichikawa N."/>
            <person name="Sato H."/>
            <person name="Tonouchi N."/>
        </authorList>
    </citation>
    <scope>NUCLEOTIDE SEQUENCE</scope>
    <source>
        <strain evidence="2">NBRC 109709</strain>
    </source>
</reference>
<feature type="compositionally biased region" description="Basic residues" evidence="1">
    <location>
        <begin position="66"/>
        <end position="78"/>
    </location>
</feature>
<feature type="compositionally biased region" description="Basic and acidic residues" evidence="1">
    <location>
        <begin position="44"/>
        <end position="57"/>
    </location>
</feature>
<gene>
    <name evidence="2" type="ORF">Pfra01_001342400</name>
</gene>
<comment type="caution">
    <text evidence="2">The sequence shown here is derived from an EMBL/GenBank/DDBJ whole genome shotgun (WGS) entry which is preliminary data.</text>
</comment>
<dbReference type="Proteomes" id="UP001165121">
    <property type="component" value="Unassembled WGS sequence"/>
</dbReference>
<sequence>MDESGIKQITTEPSSPPVTPTYPRRCHNKGEEAPAAENAMSKDGALRIEKALLKEKTPTTTTAPRAKPKPRTVTRKRKEVCLPGPYEGPDTSESNMDTPNPDLITGEEGGSNPGTAASRVTKPSEGYAVDVSTSGAEPALTG</sequence>
<keyword evidence="3" id="KW-1185">Reference proteome</keyword>
<evidence type="ECO:0000313" key="3">
    <source>
        <dbReference type="Proteomes" id="UP001165121"/>
    </source>
</evidence>
<evidence type="ECO:0000256" key="1">
    <source>
        <dbReference type="SAM" id="MobiDB-lite"/>
    </source>
</evidence>
<proteinExistence type="predicted"/>
<protein>
    <submittedName>
        <fullName evidence="2">Unnamed protein product</fullName>
    </submittedName>
</protein>
<evidence type="ECO:0000313" key="2">
    <source>
        <dbReference type="EMBL" id="GMF41855.1"/>
    </source>
</evidence>